<organism evidence="3">
    <name type="scientific">Sporolactobacillus sp. Y61</name>
    <dbReference type="NCBI Taxonomy" id="3160863"/>
    <lineage>
        <taxon>Bacteria</taxon>
        <taxon>Bacillati</taxon>
        <taxon>Bacillota</taxon>
        <taxon>Bacilli</taxon>
        <taxon>Bacillales</taxon>
        <taxon>Sporolactobacillaceae</taxon>
        <taxon>Sporolactobacillus</taxon>
    </lineage>
</organism>
<feature type="region of interest" description="Disordered" evidence="1">
    <location>
        <begin position="573"/>
        <end position="637"/>
    </location>
</feature>
<proteinExistence type="predicted"/>
<reference evidence="3" key="1">
    <citation type="submission" date="2024-06" db="EMBL/GenBank/DDBJ databases">
        <authorList>
            <person name="Fan A."/>
            <person name="Zhang F.Y."/>
            <person name="Zhang L."/>
        </authorList>
    </citation>
    <scope>NUCLEOTIDE SEQUENCE</scope>
    <source>
        <strain evidence="3">Y61</strain>
    </source>
</reference>
<feature type="compositionally biased region" description="Polar residues" evidence="1">
    <location>
        <begin position="102"/>
        <end position="111"/>
    </location>
</feature>
<feature type="compositionally biased region" description="Polar residues" evidence="1">
    <location>
        <begin position="593"/>
        <end position="602"/>
    </location>
</feature>
<dbReference type="Pfam" id="PF02120">
    <property type="entry name" value="Flg_hook"/>
    <property type="match status" value="1"/>
</dbReference>
<feature type="region of interest" description="Disordered" evidence="1">
    <location>
        <begin position="298"/>
        <end position="345"/>
    </location>
</feature>
<feature type="region of interest" description="Disordered" evidence="1">
    <location>
        <begin position="102"/>
        <end position="137"/>
    </location>
</feature>
<feature type="compositionally biased region" description="Basic and acidic residues" evidence="1">
    <location>
        <begin position="319"/>
        <end position="329"/>
    </location>
</feature>
<feature type="domain" description="Flagellar hook-length control protein-like C-terminal" evidence="2">
    <location>
        <begin position="501"/>
        <end position="579"/>
    </location>
</feature>
<evidence type="ECO:0000256" key="1">
    <source>
        <dbReference type="SAM" id="MobiDB-lite"/>
    </source>
</evidence>
<feature type="compositionally biased region" description="Polar residues" evidence="1">
    <location>
        <begin position="573"/>
        <end position="582"/>
    </location>
</feature>
<feature type="compositionally biased region" description="Polar residues" evidence="1">
    <location>
        <begin position="225"/>
        <end position="234"/>
    </location>
</feature>
<dbReference type="RefSeq" id="WP_353947711.1">
    <property type="nucleotide sequence ID" value="NZ_CP159510.1"/>
</dbReference>
<gene>
    <name evidence="3" type="ORF">ABNN70_10080</name>
</gene>
<feature type="region of interest" description="Disordered" evidence="1">
    <location>
        <begin position="168"/>
        <end position="234"/>
    </location>
</feature>
<name>A0AAU8ICF2_9BACL</name>
<protein>
    <submittedName>
        <fullName evidence="3">Flagellar hook-length control protein FliK</fullName>
    </submittedName>
</protein>
<accession>A0AAU8ICF2</accession>
<dbReference type="InterPro" id="IPR038610">
    <property type="entry name" value="FliK-like_C_sf"/>
</dbReference>
<dbReference type="EMBL" id="CP159510">
    <property type="protein sequence ID" value="XCJ16047.1"/>
    <property type="molecule type" value="Genomic_DNA"/>
</dbReference>
<dbReference type="CDD" id="cd17470">
    <property type="entry name" value="T3SS_Flik_C"/>
    <property type="match status" value="1"/>
</dbReference>
<evidence type="ECO:0000259" key="2">
    <source>
        <dbReference type="Pfam" id="PF02120"/>
    </source>
</evidence>
<dbReference type="InterPro" id="IPR021136">
    <property type="entry name" value="Flagellar_hook_control-like_C"/>
</dbReference>
<sequence length="637" mass="70292">MDISQFRIENGGSFHKVVKKKKTKPVSQHPVNFMNVVQMVMVGHPSERPKKSGYAGRKNTSEAFSHMDIHSFQEKRPGSKFVHTDHTEQIAKKKMSPLVVDQSNPSVNRVSSEGIPGKSLPEKVSSLSDKKVKNSAQDQFFPVNQKSGCRADPDRQPVQTVAKEISQMPVGSGRHADKVHPFNTSNLSEKESGSHFSHDASTPRTQAKTPGHLLGTESADVDQPTGHSETFEQSNPSVNRLMNEGILEKSLSEKVLSLHDKKIKNDAQDRFFPVNRKSGCRTDSDRQPVQTVAKEISQMPVGSGRHADKAHPFNTSNLSEKESGSHFSHDASAPHTQTKTPGHLPGRISADPGQPTGHFDTRFSLLSALTQVGQEGKKRDSVSPELLPAAQKRADGTLMNSGIVTASPRKGEGTQQDIRLLLHRNQAAAPVHLSKAAPPREAAKGSVPEASAFDQPVALRQVNRMTLWATFNENRPEAVTVSDFIGRQISEQLAKWLKQSSFQMTDRNNNRLTVTLYPEQLGQLTISVIQSEEGIIARLSTQTKFAKDMIESGLTRLTDQLSRQGIPVSQIDVSRQWQTADSNDSKPWPDQHGYQSFQGNENDSGEEDHRQENQQSAHIPENAEDKPAFIDWMTGGI</sequence>
<feature type="compositionally biased region" description="Polar residues" evidence="1">
    <location>
        <begin position="199"/>
        <end position="208"/>
    </location>
</feature>
<dbReference type="Gene3D" id="3.30.750.140">
    <property type="match status" value="1"/>
</dbReference>
<dbReference type="AlphaFoldDB" id="A0AAU8ICF2"/>
<keyword evidence="3" id="KW-0966">Cell projection</keyword>
<evidence type="ECO:0000313" key="3">
    <source>
        <dbReference type="EMBL" id="XCJ16047.1"/>
    </source>
</evidence>
<keyword evidence="3" id="KW-0282">Flagellum</keyword>
<keyword evidence="3" id="KW-0969">Cilium</keyword>
<feature type="compositionally biased region" description="Basic and acidic residues" evidence="1">
    <location>
        <begin position="188"/>
        <end position="198"/>
    </location>
</feature>